<dbReference type="OrthoDB" id="9810929at2"/>
<feature type="binding site" evidence="10">
    <location>
        <begin position="136"/>
        <end position="137"/>
    </location>
    <ligand>
        <name>substrate</name>
    </ligand>
</feature>
<name>A0A845MJ19_9PROT</name>
<evidence type="ECO:0000256" key="10">
    <source>
        <dbReference type="HAMAP-Rule" id="MF_00067"/>
    </source>
</evidence>
<sequence>MWRQAAFRPAKGRRIRPGNNSVFAGAARLYYDHYISTIRREAGLDPLEYYNRELDDHREVLAKSRDALAEPFQDILRLWVNAIQNGNKILFFGNGGSAADAQHLAAELVIRFVEDRRPIAAIALNTDTSALTAGANDLGFEEIFARQIDALGQPGDVAVGISTSGTSPNIVKALEMARKKGLVTTAFTGRDGGVIPKLADAVLIVPAESTRRIQEMHITLGHMLCGALEKSLKLV</sequence>
<dbReference type="InterPro" id="IPR004515">
    <property type="entry name" value="Phosphoheptose_Isoase"/>
</dbReference>
<dbReference type="Pfam" id="PF13580">
    <property type="entry name" value="SIS_2"/>
    <property type="match status" value="1"/>
</dbReference>
<feature type="binding site" evidence="10">
    <location>
        <begin position="162"/>
        <end position="164"/>
    </location>
    <ligand>
        <name>substrate</name>
    </ligand>
</feature>
<dbReference type="GO" id="GO:0008968">
    <property type="term" value="F:D-sedoheptulose 7-phosphate isomerase activity"/>
    <property type="evidence" value="ECO:0007669"/>
    <property type="project" value="UniProtKB-UniRule"/>
</dbReference>
<dbReference type="HAMAP" id="MF_00067">
    <property type="entry name" value="GmhA"/>
    <property type="match status" value="1"/>
</dbReference>
<evidence type="ECO:0000256" key="4">
    <source>
        <dbReference type="ARBA" id="ARBA00009894"/>
    </source>
</evidence>
<dbReference type="GO" id="GO:0097367">
    <property type="term" value="F:carbohydrate derivative binding"/>
    <property type="evidence" value="ECO:0007669"/>
    <property type="project" value="InterPro"/>
</dbReference>
<comment type="caution">
    <text evidence="12">The sequence shown here is derived from an EMBL/GenBank/DDBJ whole genome shotgun (WGS) entry which is preliminary data.</text>
</comment>
<evidence type="ECO:0000256" key="9">
    <source>
        <dbReference type="ARBA" id="ARBA00023277"/>
    </source>
</evidence>
<dbReference type="InterPro" id="IPR046348">
    <property type="entry name" value="SIS_dom_sf"/>
</dbReference>
<evidence type="ECO:0000256" key="8">
    <source>
        <dbReference type="ARBA" id="ARBA00023235"/>
    </source>
</evidence>
<keyword evidence="7 10" id="KW-0862">Zinc</keyword>
<dbReference type="PANTHER" id="PTHR30390">
    <property type="entry name" value="SEDOHEPTULOSE 7-PHOSPHATE ISOMERASE / DNAA INITIATOR-ASSOCIATING FACTOR FOR REPLICATION INITIATION"/>
    <property type="match status" value="1"/>
</dbReference>
<reference evidence="12 13" key="1">
    <citation type="journal article" date="2014" name="Int. J. Syst. Evol. Microbiol.">
        <title>Sneathiella chungangensis sp. nov., isolated from a marine sand, and emended description of the genus Sneathiella.</title>
        <authorList>
            <person name="Siamphan C."/>
            <person name="Kim H."/>
            <person name="Lee J.S."/>
            <person name="Kim W."/>
        </authorList>
    </citation>
    <scope>NUCLEOTIDE SEQUENCE [LARGE SCALE GENOMIC DNA]</scope>
    <source>
        <strain evidence="12 13">KCTC 32476</strain>
    </source>
</reference>
<comment type="subcellular location">
    <subcellularLocation>
        <location evidence="3 10">Cytoplasm</location>
    </subcellularLocation>
</comment>
<comment type="pathway">
    <text evidence="10">Carbohydrate biosynthesis; D-glycero-D-manno-heptose 7-phosphate biosynthesis; D-glycero-alpha-D-manno-heptose 7-phosphate and D-glycero-beta-D-manno-heptose 7-phosphate from sedoheptulose 7-phosphate: step 1/1.</text>
</comment>
<comment type="function">
    <text evidence="2 10">Catalyzes the isomerization of sedoheptulose 7-phosphate in D-glycero-D-manno-heptose 7-phosphate.</text>
</comment>
<dbReference type="SUPFAM" id="SSF53697">
    <property type="entry name" value="SIS domain"/>
    <property type="match status" value="1"/>
</dbReference>
<dbReference type="Gene3D" id="3.40.50.10490">
    <property type="entry name" value="Glucose-6-phosphate isomerase like protein, domain 1"/>
    <property type="match status" value="1"/>
</dbReference>
<organism evidence="12 13">
    <name type="scientific">Sneathiella chungangensis</name>
    <dbReference type="NCBI Taxonomy" id="1418234"/>
    <lineage>
        <taxon>Bacteria</taxon>
        <taxon>Pseudomonadati</taxon>
        <taxon>Pseudomonadota</taxon>
        <taxon>Alphaproteobacteria</taxon>
        <taxon>Sneathiellales</taxon>
        <taxon>Sneathiellaceae</taxon>
        <taxon>Sneathiella</taxon>
    </lineage>
</organism>
<evidence type="ECO:0000313" key="13">
    <source>
        <dbReference type="Proteomes" id="UP000445696"/>
    </source>
</evidence>
<comment type="cofactor">
    <cofactor evidence="10">
        <name>Zn(2+)</name>
        <dbReference type="ChEBI" id="CHEBI:29105"/>
    </cofactor>
    <text evidence="10">Binds 1 zinc ion per subunit.</text>
</comment>
<evidence type="ECO:0000256" key="1">
    <source>
        <dbReference type="ARBA" id="ARBA00000348"/>
    </source>
</evidence>
<evidence type="ECO:0000313" key="12">
    <source>
        <dbReference type="EMBL" id="MZR24043.1"/>
    </source>
</evidence>
<feature type="binding site" evidence="10">
    <location>
        <position position="107"/>
    </location>
    <ligand>
        <name>substrate</name>
    </ligand>
</feature>
<protein>
    <recommendedName>
        <fullName evidence="10">Phosphoheptose isomerase</fullName>
        <ecNumber evidence="10">5.3.1.28</ecNumber>
    </recommendedName>
    <alternativeName>
        <fullName evidence="10">Sedoheptulose 7-phosphate isomerase</fullName>
    </alternativeName>
</protein>
<dbReference type="UniPathway" id="UPA00041">
    <property type="reaction ID" value="UER00436"/>
</dbReference>
<proteinExistence type="inferred from homology"/>
<dbReference type="InterPro" id="IPR050099">
    <property type="entry name" value="SIS_GmhA/DiaA_subfam"/>
</dbReference>
<dbReference type="CDD" id="cd05006">
    <property type="entry name" value="SIS_GmhA"/>
    <property type="match status" value="1"/>
</dbReference>
<dbReference type="InterPro" id="IPR035461">
    <property type="entry name" value="GmhA/DiaA"/>
</dbReference>
<comment type="subunit">
    <text evidence="10">Homotetramer.</text>
</comment>
<keyword evidence="6 10" id="KW-0479">Metal-binding</keyword>
<dbReference type="AlphaFoldDB" id="A0A845MJ19"/>
<dbReference type="GO" id="GO:2001061">
    <property type="term" value="P:D-glycero-D-manno-heptose 7-phosphate biosynthetic process"/>
    <property type="evidence" value="ECO:0007669"/>
    <property type="project" value="UniProtKB-UniPathway"/>
</dbReference>
<comment type="miscellaneous">
    <text evidence="10">The reaction produces a racemic mixture of D-glycero-alpha-D-manno-heptose 7-phosphate and D-glycero-beta-D-manno-heptose 7-phosphate.</text>
</comment>
<evidence type="ECO:0000256" key="2">
    <source>
        <dbReference type="ARBA" id="ARBA00003172"/>
    </source>
</evidence>
<feature type="binding site" evidence="10">
    <location>
        <position position="167"/>
    </location>
    <ligand>
        <name>substrate</name>
    </ligand>
</feature>
<gene>
    <name evidence="10" type="primary">gmhA</name>
    <name evidence="12" type="ORF">GQF03_17045</name>
</gene>
<feature type="binding site" evidence="10">
    <location>
        <position position="222"/>
    </location>
    <ligand>
        <name>Zn(2+)</name>
        <dbReference type="ChEBI" id="CHEBI:29105"/>
    </ligand>
</feature>
<dbReference type="InterPro" id="IPR001347">
    <property type="entry name" value="SIS_dom"/>
</dbReference>
<keyword evidence="5 10" id="KW-0963">Cytoplasm</keyword>
<dbReference type="EC" id="5.3.1.28" evidence="10"/>
<keyword evidence="8 10" id="KW-0413">Isomerase</keyword>
<dbReference type="GO" id="GO:0008270">
    <property type="term" value="F:zinc ion binding"/>
    <property type="evidence" value="ECO:0007669"/>
    <property type="project" value="UniProtKB-UniRule"/>
</dbReference>
<evidence type="ECO:0000256" key="5">
    <source>
        <dbReference type="ARBA" id="ARBA00022490"/>
    </source>
</evidence>
<feature type="binding site" evidence="10">
    <location>
        <position position="103"/>
    </location>
    <ligand>
        <name>Zn(2+)</name>
        <dbReference type="ChEBI" id="CHEBI:29105"/>
    </ligand>
</feature>
<evidence type="ECO:0000256" key="7">
    <source>
        <dbReference type="ARBA" id="ARBA00022833"/>
    </source>
</evidence>
<dbReference type="PANTHER" id="PTHR30390:SF6">
    <property type="entry name" value="DNAA INITIATOR-ASSOCIATING PROTEIN DIAA"/>
    <property type="match status" value="1"/>
</dbReference>
<feature type="binding site" evidence="10">
    <location>
        <position position="214"/>
    </location>
    <ligand>
        <name>Zn(2+)</name>
        <dbReference type="ChEBI" id="CHEBI:29105"/>
    </ligand>
</feature>
<dbReference type="Proteomes" id="UP000445696">
    <property type="component" value="Unassembled WGS sequence"/>
</dbReference>
<dbReference type="PROSITE" id="PS51464">
    <property type="entry name" value="SIS"/>
    <property type="match status" value="1"/>
</dbReference>
<feature type="binding site" evidence="10">
    <location>
        <position position="214"/>
    </location>
    <ligand>
        <name>substrate</name>
    </ligand>
</feature>
<dbReference type="EMBL" id="WTVA01000015">
    <property type="protein sequence ID" value="MZR24043.1"/>
    <property type="molecule type" value="Genomic_DNA"/>
</dbReference>
<evidence type="ECO:0000256" key="6">
    <source>
        <dbReference type="ARBA" id="ARBA00022723"/>
    </source>
</evidence>
<keyword evidence="13" id="KW-1185">Reference proteome</keyword>
<feature type="binding site" evidence="10">
    <location>
        <begin position="94"/>
        <end position="96"/>
    </location>
    <ligand>
        <name>substrate</name>
    </ligand>
</feature>
<evidence type="ECO:0000259" key="11">
    <source>
        <dbReference type="PROSITE" id="PS51464"/>
    </source>
</evidence>
<accession>A0A845MJ19</accession>
<feature type="domain" description="SIS" evidence="11">
    <location>
        <begin position="79"/>
        <end position="234"/>
    </location>
</feature>
<keyword evidence="9 10" id="KW-0119">Carbohydrate metabolism</keyword>
<feature type="binding site" evidence="10">
    <location>
        <position position="107"/>
    </location>
    <ligand>
        <name>Zn(2+)</name>
        <dbReference type="ChEBI" id="CHEBI:29105"/>
    </ligand>
</feature>
<comment type="similarity">
    <text evidence="4 10">Belongs to the SIS family. GmhA subfamily.</text>
</comment>
<dbReference type="GO" id="GO:0005975">
    <property type="term" value="P:carbohydrate metabolic process"/>
    <property type="evidence" value="ECO:0007669"/>
    <property type="project" value="UniProtKB-UniRule"/>
</dbReference>
<comment type="catalytic activity">
    <reaction evidence="1 10">
        <text>2 D-sedoheptulose 7-phosphate = D-glycero-alpha-D-manno-heptose 7-phosphate + D-glycero-beta-D-manno-heptose 7-phosphate</text>
        <dbReference type="Rhea" id="RHEA:27489"/>
        <dbReference type="ChEBI" id="CHEBI:57483"/>
        <dbReference type="ChEBI" id="CHEBI:60203"/>
        <dbReference type="ChEBI" id="CHEBI:60204"/>
        <dbReference type="EC" id="5.3.1.28"/>
    </reaction>
</comment>
<evidence type="ECO:0000256" key="3">
    <source>
        <dbReference type="ARBA" id="ARBA00004496"/>
    </source>
</evidence>
<dbReference type="GO" id="GO:0005737">
    <property type="term" value="C:cytoplasm"/>
    <property type="evidence" value="ECO:0007669"/>
    <property type="project" value="UniProtKB-SubCell"/>
</dbReference>